<organism evidence="2 3">
    <name type="scientific">Astrephomene gubernaculifera</name>
    <dbReference type="NCBI Taxonomy" id="47775"/>
    <lineage>
        <taxon>Eukaryota</taxon>
        <taxon>Viridiplantae</taxon>
        <taxon>Chlorophyta</taxon>
        <taxon>core chlorophytes</taxon>
        <taxon>Chlorophyceae</taxon>
        <taxon>CS clade</taxon>
        <taxon>Chlamydomonadales</taxon>
        <taxon>Astrephomenaceae</taxon>
        <taxon>Astrephomene</taxon>
    </lineage>
</organism>
<dbReference type="EMBL" id="BMAR01000001">
    <property type="protein sequence ID" value="GFR40967.1"/>
    <property type="molecule type" value="Genomic_DNA"/>
</dbReference>
<dbReference type="AlphaFoldDB" id="A0AAD3DHR6"/>
<comment type="caution">
    <text evidence="2">The sequence shown here is derived from an EMBL/GenBank/DDBJ whole genome shotgun (WGS) entry which is preliminary data.</text>
</comment>
<sequence length="435" mass="47987">MSASVQPRGTSLPSSRLPCRPWRPSSLRICSVKVPGAAPTAEPPRPGVRVQAVRGSKAGGSGGSSVEPTGRWTSVVIGDGGRGSLVNKSINTELLRCKRMAELEDVFTANEAELDPINVATAWMQLGKLRGGDHGQQAACIVLGQRMMGKTLAVAHRMQLRELGSTLWGMGKANFNLDKHPLGAYFAEAAEQVLVSLVNESGSWPGVTASMVWYALGQVPYPWDRGLLDSIAVKTLEGVDSWEDPKILAQIMSGMGFNAVTLTANQKDKLIHVVTRITHDKRESRELCRALEFILRGAYLLHIYLPHNTLQQLHNIALQMPVPYALELRRANFAGILYHVCQRGFQPTTEEAELWCKRLMDDFGPNWTCMDLTWTMLALSSVQGYKPQPSVLQRLRAQLLRLQGFKEGDVSRVKIAMRAWNLRLTDAEVKALGAR</sequence>
<accession>A0AAD3DHR6</accession>
<name>A0AAD3DHR6_9CHLO</name>
<protein>
    <submittedName>
        <fullName evidence="2">Uncharacterized protein</fullName>
    </submittedName>
</protein>
<evidence type="ECO:0000313" key="2">
    <source>
        <dbReference type="EMBL" id="GFR40967.1"/>
    </source>
</evidence>
<evidence type="ECO:0000313" key="3">
    <source>
        <dbReference type="Proteomes" id="UP001054857"/>
    </source>
</evidence>
<keyword evidence="3" id="KW-1185">Reference proteome</keyword>
<reference evidence="2 3" key="1">
    <citation type="journal article" date="2021" name="Sci. Rep.">
        <title>Genome sequencing of the multicellular alga Astrephomene provides insights into convergent evolution of germ-soma differentiation.</title>
        <authorList>
            <person name="Yamashita S."/>
            <person name="Yamamoto K."/>
            <person name="Matsuzaki R."/>
            <person name="Suzuki S."/>
            <person name="Yamaguchi H."/>
            <person name="Hirooka S."/>
            <person name="Minakuchi Y."/>
            <person name="Miyagishima S."/>
            <person name="Kawachi M."/>
            <person name="Toyoda A."/>
            <person name="Nozaki H."/>
        </authorList>
    </citation>
    <scope>NUCLEOTIDE SEQUENCE [LARGE SCALE GENOMIC DNA]</scope>
    <source>
        <strain evidence="2 3">NIES-4017</strain>
    </source>
</reference>
<feature type="region of interest" description="Disordered" evidence="1">
    <location>
        <begin position="36"/>
        <end position="72"/>
    </location>
</feature>
<gene>
    <name evidence="2" type="ORF">Agub_g1631</name>
</gene>
<proteinExistence type="predicted"/>
<evidence type="ECO:0000256" key="1">
    <source>
        <dbReference type="SAM" id="MobiDB-lite"/>
    </source>
</evidence>
<dbReference type="Proteomes" id="UP001054857">
    <property type="component" value="Unassembled WGS sequence"/>
</dbReference>